<evidence type="ECO:0000256" key="2">
    <source>
        <dbReference type="SAM" id="SignalP"/>
    </source>
</evidence>
<organism evidence="3 4">
    <name type="scientific">Euphydryas editha</name>
    <name type="common">Edith's checkerspot</name>
    <dbReference type="NCBI Taxonomy" id="104508"/>
    <lineage>
        <taxon>Eukaryota</taxon>
        <taxon>Metazoa</taxon>
        <taxon>Ecdysozoa</taxon>
        <taxon>Arthropoda</taxon>
        <taxon>Hexapoda</taxon>
        <taxon>Insecta</taxon>
        <taxon>Pterygota</taxon>
        <taxon>Neoptera</taxon>
        <taxon>Endopterygota</taxon>
        <taxon>Lepidoptera</taxon>
        <taxon>Glossata</taxon>
        <taxon>Ditrysia</taxon>
        <taxon>Papilionoidea</taxon>
        <taxon>Nymphalidae</taxon>
        <taxon>Nymphalinae</taxon>
        <taxon>Euphydryas</taxon>
    </lineage>
</organism>
<accession>A0AAU9V4A3</accession>
<feature type="signal peptide" evidence="2">
    <location>
        <begin position="1"/>
        <end position="18"/>
    </location>
</feature>
<dbReference type="AlphaFoldDB" id="A0AAU9V4A3"/>
<feature type="compositionally biased region" description="Polar residues" evidence="1">
    <location>
        <begin position="161"/>
        <end position="176"/>
    </location>
</feature>
<dbReference type="EMBL" id="CAKOGL010000029">
    <property type="protein sequence ID" value="CAH2106781.1"/>
    <property type="molecule type" value="Genomic_DNA"/>
</dbReference>
<comment type="caution">
    <text evidence="3">The sequence shown here is derived from an EMBL/GenBank/DDBJ whole genome shotgun (WGS) entry which is preliminary data.</text>
</comment>
<feature type="chain" id="PRO_5043426370" evidence="2">
    <location>
        <begin position="19"/>
        <end position="386"/>
    </location>
</feature>
<gene>
    <name evidence="3" type="ORF">EEDITHA_LOCUS20869</name>
</gene>
<evidence type="ECO:0000313" key="3">
    <source>
        <dbReference type="EMBL" id="CAH2106781.1"/>
    </source>
</evidence>
<sequence length="386" mass="43896">MEIMRYIFIITLFVFTNGKSTTDTKIENTTHNCPFTRIIEDIFNINNKTSNVNNFNNKTSLYSNLTNSFISSNKNITQSIQDELVNDIIASIRRIKANLTLSEDHKLNEAIILSVPKNNQNTETDSVVVNKKVNQIKSGIEDKVDISNINSESDKHETDNLKPTITKPTRINNNSNKPNYVEILTIEPNNTSNSNTSTHSILEVLKNLMPSLNSSINKDLHSITIIEKNQNKNHSYTETKNISTIIVKYCDNDNTTKNETSNIDEPQNPDEDMKAISSPNEPLTDDDYDLDDDTDYEDVYEENISNNRSTKNDKDVLEAAEYGLQKMHELYGILEPKLYSMGLWLNEKDPARYVAAFNAPSEDVAKYSRYGYASLQAASRLKQLIR</sequence>
<keyword evidence="2" id="KW-0732">Signal</keyword>
<evidence type="ECO:0000313" key="4">
    <source>
        <dbReference type="Proteomes" id="UP001153954"/>
    </source>
</evidence>
<evidence type="ECO:0000256" key="1">
    <source>
        <dbReference type="SAM" id="MobiDB-lite"/>
    </source>
</evidence>
<name>A0AAU9V4A3_EUPED</name>
<feature type="region of interest" description="Disordered" evidence="1">
    <location>
        <begin position="257"/>
        <end position="289"/>
    </location>
</feature>
<dbReference type="Proteomes" id="UP001153954">
    <property type="component" value="Unassembled WGS sequence"/>
</dbReference>
<protein>
    <submittedName>
        <fullName evidence="3">Uncharacterized protein</fullName>
    </submittedName>
</protein>
<feature type="region of interest" description="Disordered" evidence="1">
    <location>
        <begin position="153"/>
        <end position="176"/>
    </location>
</feature>
<proteinExistence type="predicted"/>
<reference evidence="3" key="1">
    <citation type="submission" date="2022-03" db="EMBL/GenBank/DDBJ databases">
        <authorList>
            <person name="Tunstrom K."/>
        </authorList>
    </citation>
    <scope>NUCLEOTIDE SEQUENCE</scope>
</reference>
<keyword evidence="4" id="KW-1185">Reference proteome</keyword>